<evidence type="ECO:0000256" key="1">
    <source>
        <dbReference type="SAM" id="MobiDB-lite"/>
    </source>
</evidence>
<dbReference type="Proteomes" id="UP000095706">
    <property type="component" value="Unassembled WGS sequence"/>
</dbReference>
<keyword evidence="2" id="KW-0732">Signal</keyword>
<protein>
    <recommendedName>
        <fullName evidence="5">Major membrane immunogen, membrane-anchored lipoprotein</fullName>
    </recommendedName>
</protein>
<gene>
    <name evidence="3" type="ORF">ERS852406_01485</name>
</gene>
<dbReference type="EMBL" id="CYYV01000006">
    <property type="protein sequence ID" value="CUO20717.1"/>
    <property type="molecule type" value="Genomic_DNA"/>
</dbReference>
<accession>A0A174D655</accession>
<feature type="signal peptide" evidence="2">
    <location>
        <begin position="1"/>
        <end position="20"/>
    </location>
</feature>
<feature type="compositionally biased region" description="Low complexity" evidence="1">
    <location>
        <begin position="40"/>
        <end position="80"/>
    </location>
</feature>
<evidence type="ECO:0000256" key="2">
    <source>
        <dbReference type="SAM" id="SignalP"/>
    </source>
</evidence>
<dbReference type="Gene3D" id="2.60.40.1850">
    <property type="match status" value="1"/>
</dbReference>
<evidence type="ECO:0008006" key="5">
    <source>
        <dbReference type="Google" id="ProtNLM"/>
    </source>
</evidence>
<sequence length="203" mass="21021">MRKKLAVLFLGAALTVSMLGACGGKDAASSSASAVSASSAADASSASVQDASKTESSTSTSDVSAESASAEETAGESSASELEDGTYTADFNTDSNMFHVNEAKEGKGVLTVKDGKMTIHVSLVSKNIVNVFVGTKEEAQADGAELIEPTTDEVTYSDGTTDEVYGFDIPVEKLDEDFNVAIIGKKGTWYDHVVSVSNPVPQE</sequence>
<dbReference type="RefSeq" id="WP_055227391.1">
    <property type="nucleotide sequence ID" value="NZ_CYYV01000006.1"/>
</dbReference>
<organism evidence="3 4">
    <name type="scientific">Fusicatenibacter saccharivorans</name>
    <dbReference type="NCBI Taxonomy" id="1150298"/>
    <lineage>
        <taxon>Bacteria</taxon>
        <taxon>Bacillati</taxon>
        <taxon>Bacillota</taxon>
        <taxon>Clostridia</taxon>
        <taxon>Lachnospirales</taxon>
        <taxon>Lachnospiraceae</taxon>
        <taxon>Fusicatenibacter</taxon>
    </lineage>
</organism>
<dbReference type="PROSITE" id="PS51257">
    <property type="entry name" value="PROKAR_LIPOPROTEIN"/>
    <property type="match status" value="1"/>
</dbReference>
<feature type="region of interest" description="Disordered" evidence="1">
    <location>
        <begin position="40"/>
        <end position="86"/>
    </location>
</feature>
<dbReference type="AlphaFoldDB" id="A0A174D655"/>
<name>A0A174D655_9FIRM</name>
<feature type="chain" id="PRO_5038566188" description="Major membrane immunogen, membrane-anchored lipoprotein" evidence="2">
    <location>
        <begin position="21"/>
        <end position="203"/>
    </location>
</feature>
<reference evidence="3 4" key="1">
    <citation type="submission" date="2015-09" db="EMBL/GenBank/DDBJ databases">
        <authorList>
            <consortium name="Pathogen Informatics"/>
        </authorList>
    </citation>
    <scope>NUCLEOTIDE SEQUENCE [LARGE SCALE GENOMIC DNA]</scope>
    <source>
        <strain evidence="3 4">2789STDY5608849</strain>
    </source>
</reference>
<proteinExistence type="predicted"/>
<dbReference type="InterPro" id="IPR037250">
    <property type="entry name" value="NEAT_dom_sf"/>
</dbReference>
<evidence type="ECO:0000313" key="3">
    <source>
        <dbReference type="EMBL" id="CUO20717.1"/>
    </source>
</evidence>
<evidence type="ECO:0000313" key="4">
    <source>
        <dbReference type="Proteomes" id="UP000095706"/>
    </source>
</evidence>